<dbReference type="AlphaFoldDB" id="A0A318S195"/>
<feature type="non-terminal residue" evidence="1">
    <location>
        <position position="1"/>
    </location>
</feature>
<dbReference type="Proteomes" id="UP000248326">
    <property type="component" value="Unassembled WGS sequence"/>
</dbReference>
<keyword evidence="2" id="KW-1185">Reference proteome</keyword>
<organism evidence="1 2">
    <name type="scientific">Deinococcus yavapaiensis KR-236</name>
    <dbReference type="NCBI Taxonomy" id="694435"/>
    <lineage>
        <taxon>Bacteria</taxon>
        <taxon>Thermotogati</taxon>
        <taxon>Deinococcota</taxon>
        <taxon>Deinococci</taxon>
        <taxon>Deinococcales</taxon>
        <taxon>Deinococcaceae</taxon>
        <taxon>Deinococcus</taxon>
    </lineage>
</organism>
<dbReference type="NCBIfam" id="TIGR02608">
    <property type="entry name" value="delta_60_rpt"/>
    <property type="match status" value="7"/>
</dbReference>
<dbReference type="Gene3D" id="2.80.10.50">
    <property type="match status" value="3"/>
</dbReference>
<dbReference type="InterPro" id="IPR013431">
    <property type="entry name" value="Delta_60_rpt"/>
</dbReference>
<dbReference type="GO" id="GO:0005509">
    <property type="term" value="F:calcium ion binding"/>
    <property type="evidence" value="ECO:0007669"/>
    <property type="project" value="InterPro"/>
</dbReference>
<dbReference type="SUPFAM" id="SSF49313">
    <property type="entry name" value="Cadherin-like"/>
    <property type="match status" value="1"/>
</dbReference>
<proteinExistence type="predicted"/>
<dbReference type="Pfam" id="PF17164">
    <property type="entry name" value="DUF5122"/>
    <property type="match status" value="7"/>
</dbReference>
<dbReference type="SUPFAM" id="SSF75011">
    <property type="entry name" value="3-carboxy-cis,cis-mucoante lactonizing enzyme"/>
    <property type="match status" value="1"/>
</dbReference>
<dbReference type="Pfam" id="PF05345">
    <property type="entry name" value="He_PIG"/>
    <property type="match status" value="1"/>
</dbReference>
<accession>A0A318S195</accession>
<sequence length="476" mass="48380">NVTASDPQNLALTYSLAQGSTLPAGLSLNSSTGVVSGTPSTAGTTSVTFQVTNSGGGTASKTITITVNSTSGLLDTTFGTGGKITTPIGTLDDIASALVVQSDGKLVAAGYTYNGYNGTTTDVALVRYNSNGTLDTTFGTNGKVTTPIGTSNDIASALVVQSDGKLVAAGYTYNGSNYDFALVRYNSNGTLDTTFGSGGKVTTPIGTSNDFAYALVVQSDGKLVAAGYTLNGTNYDFALVRYNSNGTLDTTFGSNGKVITPVGTSDDYASDDYARALVMQSDGKLVAAGYAVNGSSWDVALVRYNSNGTLDTTFGSNGKVITPIGTSDDIASALVVQSDGKLVAAGYTYNGTTYDFALVRYNSNGTLDTTFGSGGKITTPIGTSDDIASALVVQSDGKLVAAGYANDSNTDVALVRYNSNGTLDTTFGSGGKITTPIGTSGGIANALVVQSDGKLVAAGYAVNGWTYDFALVRYLP</sequence>
<comment type="caution">
    <text evidence="1">The sequence shown here is derived from an EMBL/GenBank/DDBJ whole genome shotgun (WGS) entry which is preliminary data.</text>
</comment>
<dbReference type="GO" id="GO:0016020">
    <property type="term" value="C:membrane"/>
    <property type="evidence" value="ECO:0007669"/>
    <property type="project" value="InterPro"/>
</dbReference>
<evidence type="ECO:0000313" key="2">
    <source>
        <dbReference type="Proteomes" id="UP000248326"/>
    </source>
</evidence>
<dbReference type="Gene3D" id="2.60.40.10">
    <property type="entry name" value="Immunoglobulins"/>
    <property type="match status" value="1"/>
</dbReference>
<dbReference type="PANTHER" id="PTHR42754">
    <property type="entry name" value="ENDOGLUCANASE"/>
    <property type="match status" value="1"/>
</dbReference>
<dbReference type="RefSeq" id="WP_211317990.1">
    <property type="nucleotide sequence ID" value="NZ_QJSX01000039.1"/>
</dbReference>
<dbReference type="InterPro" id="IPR013783">
    <property type="entry name" value="Ig-like_fold"/>
</dbReference>
<dbReference type="PANTHER" id="PTHR42754:SF1">
    <property type="entry name" value="LIPOPROTEIN"/>
    <property type="match status" value="1"/>
</dbReference>
<reference evidence="1 2" key="1">
    <citation type="submission" date="2018-06" db="EMBL/GenBank/DDBJ databases">
        <title>Genomic Encyclopedia of Type Strains, Phase IV (KMG-IV): sequencing the most valuable type-strain genomes for metagenomic binning, comparative biology and taxonomic classification.</title>
        <authorList>
            <person name="Goeker M."/>
        </authorList>
    </citation>
    <scope>NUCLEOTIDE SEQUENCE [LARGE SCALE GENOMIC DNA]</scope>
    <source>
        <strain evidence="1 2">DSM 18048</strain>
    </source>
</reference>
<protein>
    <submittedName>
        <fullName evidence="1">Putative delta-60 repeat protein</fullName>
    </submittedName>
</protein>
<name>A0A318S195_9DEIO</name>
<evidence type="ECO:0000313" key="1">
    <source>
        <dbReference type="EMBL" id="PYE47913.1"/>
    </source>
</evidence>
<gene>
    <name evidence="1" type="ORF">DES52_1391</name>
</gene>
<dbReference type="EMBL" id="QJSX01000039">
    <property type="protein sequence ID" value="PYE47913.1"/>
    <property type="molecule type" value="Genomic_DNA"/>
</dbReference>
<dbReference type="InterPro" id="IPR015919">
    <property type="entry name" value="Cadherin-like_sf"/>
</dbReference>